<proteinExistence type="predicted"/>
<dbReference type="InterPro" id="IPR011333">
    <property type="entry name" value="SKP1/BTB/POZ_sf"/>
</dbReference>
<evidence type="ECO:0008006" key="3">
    <source>
        <dbReference type="Google" id="ProtNLM"/>
    </source>
</evidence>
<dbReference type="Gene3D" id="3.30.710.10">
    <property type="entry name" value="Potassium Channel Kv1.1, Chain A"/>
    <property type="match status" value="1"/>
</dbReference>
<name>A0A3N4HC02_ASCIM</name>
<accession>A0A3N4HC02</accession>
<dbReference type="Proteomes" id="UP000275078">
    <property type="component" value="Unassembled WGS sequence"/>
</dbReference>
<keyword evidence="2" id="KW-1185">Reference proteome</keyword>
<gene>
    <name evidence="1" type="ORF">BJ508DRAFT_315167</name>
</gene>
<dbReference type="CDD" id="cd18186">
    <property type="entry name" value="BTB_POZ_ZBTB_KLHL-like"/>
    <property type="match status" value="1"/>
</dbReference>
<dbReference type="EMBL" id="ML119890">
    <property type="protein sequence ID" value="RPA71933.1"/>
    <property type="molecule type" value="Genomic_DNA"/>
</dbReference>
<sequence length="228" mass="25280">MCSNSSRTSTKYPSKTNLLRTTLSPTNTMNHAAAILKNFHGYPIPSAICRGNSPIITICLRRPSQNGAREVAGQSASRLERVASSLETGDDGNPEYIATFQVHLSVLVQESLYFGSLLSFDGAEARERKVILECATGYATYLDEIAFSCLVDHLYTGVFVLENYGEPRCTPLENPYKVAWEPRFGEDMVLLAALYCLGERLLVESFKKSVLIDMYTLLTAMHMGDKCK</sequence>
<evidence type="ECO:0000313" key="2">
    <source>
        <dbReference type="Proteomes" id="UP000275078"/>
    </source>
</evidence>
<organism evidence="1 2">
    <name type="scientific">Ascobolus immersus RN42</name>
    <dbReference type="NCBI Taxonomy" id="1160509"/>
    <lineage>
        <taxon>Eukaryota</taxon>
        <taxon>Fungi</taxon>
        <taxon>Dikarya</taxon>
        <taxon>Ascomycota</taxon>
        <taxon>Pezizomycotina</taxon>
        <taxon>Pezizomycetes</taxon>
        <taxon>Pezizales</taxon>
        <taxon>Ascobolaceae</taxon>
        <taxon>Ascobolus</taxon>
    </lineage>
</organism>
<reference evidence="1 2" key="1">
    <citation type="journal article" date="2018" name="Nat. Ecol. Evol.">
        <title>Pezizomycetes genomes reveal the molecular basis of ectomycorrhizal truffle lifestyle.</title>
        <authorList>
            <person name="Murat C."/>
            <person name="Payen T."/>
            <person name="Noel B."/>
            <person name="Kuo A."/>
            <person name="Morin E."/>
            <person name="Chen J."/>
            <person name="Kohler A."/>
            <person name="Krizsan K."/>
            <person name="Balestrini R."/>
            <person name="Da Silva C."/>
            <person name="Montanini B."/>
            <person name="Hainaut M."/>
            <person name="Levati E."/>
            <person name="Barry K.W."/>
            <person name="Belfiori B."/>
            <person name="Cichocki N."/>
            <person name="Clum A."/>
            <person name="Dockter R.B."/>
            <person name="Fauchery L."/>
            <person name="Guy J."/>
            <person name="Iotti M."/>
            <person name="Le Tacon F."/>
            <person name="Lindquist E.A."/>
            <person name="Lipzen A."/>
            <person name="Malagnac F."/>
            <person name="Mello A."/>
            <person name="Molinier V."/>
            <person name="Miyauchi S."/>
            <person name="Poulain J."/>
            <person name="Riccioni C."/>
            <person name="Rubini A."/>
            <person name="Sitrit Y."/>
            <person name="Splivallo R."/>
            <person name="Traeger S."/>
            <person name="Wang M."/>
            <person name="Zifcakova L."/>
            <person name="Wipf D."/>
            <person name="Zambonelli A."/>
            <person name="Paolocci F."/>
            <person name="Nowrousian M."/>
            <person name="Ottonello S."/>
            <person name="Baldrian P."/>
            <person name="Spatafora J.W."/>
            <person name="Henrissat B."/>
            <person name="Nagy L.G."/>
            <person name="Aury J.M."/>
            <person name="Wincker P."/>
            <person name="Grigoriev I.V."/>
            <person name="Bonfante P."/>
            <person name="Martin F.M."/>
        </authorList>
    </citation>
    <scope>NUCLEOTIDE SEQUENCE [LARGE SCALE GENOMIC DNA]</scope>
    <source>
        <strain evidence="1 2">RN42</strain>
    </source>
</reference>
<evidence type="ECO:0000313" key="1">
    <source>
        <dbReference type="EMBL" id="RPA71933.1"/>
    </source>
</evidence>
<dbReference type="AlphaFoldDB" id="A0A3N4HC02"/>
<protein>
    <recommendedName>
        <fullName evidence="3">BTB domain-containing protein</fullName>
    </recommendedName>
</protein>